<dbReference type="PRINTS" id="PR00035">
    <property type="entry name" value="HTHGNTR"/>
</dbReference>
<evidence type="ECO:0000256" key="1">
    <source>
        <dbReference type="ARBA" id="ARBA00022491"/>
    </source>
</evidence>
<dbReference type="InterPro" id="IPR011663">
    <property type="entry name" value="UTRA"/>
</dbReference>
<gene>
    <name evidence="6" type="ORF">DES48_103207</name>
</gene>
<dbReference type="AlphaFoldDB" id="A0A366EBU2"/>
<dbReference type="STRING" id="200904.GCA_900168775_00122"/>
<dbReference type="SMART" id="SM00866">
    <property type="entry name" value="UTRA"/>
    <property type="match status" value="1"/>
</dbReference>
<evidence type="ECO:0000259" key="5">
    <source>
        <dbReference type="PROSITE" id="PS50949"/>
    </source>
</evidence>
<evidence type="ECO:0000256" key="3">
    <source>
        <dbReference type="ARBA" id="ARBA00023125"/>
    </source>
</evidence>
<evidence type="ECO:0000256" key="2">
    <source>
        <dbReference type="ARBA" id="ARBA00023015"/>
    </source>
</evidence>
<dbReference type="GO" id="GO:0003677">
    <property type="term" value="F:DNA binding"/>
    <property type="evidence" value="ECO:0007669"/>
    <property type="project" value="UniProtKB-KW"/>
</dbReference>
<protein>
    <submittedName>
        <fullName evidence="6">GntR family transcriptional regulator</fullName>
    </submittedName>
</protein>
<dbReference type="InterPro" id="IPR028978">
    <property type="entry name" value="Chorismate_lyase_/UTRA_dom_sf"/>
</dbReference>
<dbReference type="RefSeq" id="WP_079710155.1">
    <property type="nucleotide sequence ID" value="NZ_BAABQN010000004.1"/>
</dbReference>
<dbReference type="SUPFAM" id="SSF64288">
    <property type="entry name" value="Chorismate lyase-like"/>
    <property type="match status" value="1"/>
</dbReference>
<feature type="domain" description="HTH gntR-type" evidence="5">
    <location>
        <begin position="8"/>
        <end position="76"/>
    </location>
</feature>
<dbReference type="SUPFAM" id="SSF46785">
    <property type="entry name" value="Winged helix' DNA-binding domain"/>
    <property type="match status" value="1"/>
</dbReference>
<dbReference type="Proteomes" id="UP000252254">
    <property type="component" value="Unassembled WGS sequence"/>
</dbReference>
<proteinExistence type="predicted"/>
<dbReference type="Gene3D" id="1.10.10.10">
    <property type="entry name" value="Winged helix-like DNA-binding domain superfamily/Winged helix DNA-binding domain"/>
    <property type="match status" value="1"/>
</dbReference>
<keyword evidence="7" id="KW-1185">Reference proteome</keyword>
<accession>A0A366EBU2</accession>
<reference evidence="6 7" key="1">
    <citation type="submission" date="2018-06" db="EMBL/GenBank/DDBJ databases">
        <title>Genomic Encyclopedia of Type Strains, Phase IV (KMG-IV): sequencing the most valuable type-strain genomes for metagenomic binning, comparative biology and taxonomic classification.</title>
        <authorList>
            <person name="Goeker M."/>
        </authorList>
    </citation>
    <scope>NUCLEOTIDE SEQUENCE [LARGE SCALE GENOMIC DNA]</scope>
    <source>
        <strain evidence="6 7">DSM 15140</strain>
    </source>
</reference>
<evidence type="ECO:0000313" key="6">
    <source>
        <dbReference type="EMBL" id="RBO99880.1"/>
    </source>
</evidence>
<keyword evidence="3" id="KW-0238">DNA-binding</keyword>
<dbReference type="FunFam" id="3.40.1410.10:FF:000008">
    <property type="entry name" value="Transcriptional regulator, GntR family"/>
    <property type="match status" value="1"/>
</dbReference>
<keyword evidence="4" id="KW-0804">Transcription</keyword>
<dbReference type="Pfam" id="PF00392">
    <property type="entry name" value="GntR"/>
    <property type="match status" value="1"/>
</dbReference>
<organism evidence="6 7">
    <name type="scientific">Paraliobacillus ryukyuensis</name>
    <dbReference type="NCBI Taxonomy" id="200904"/>
    <lineage>
        <taxon>Bacteria</taxon>
        <taxon>Bacillati</taxon>
        <taxon>Bacillota</taxon>
        <taxon>Bacilli</taxon>
        <taxon>Bacillales</taxon>
        <taxon>Bacillaceae</taxon>
        <taxon>Paraliobacillus</taxon>
    </lineage>
</organism>
<dbReference type="EMBL" id="QNRI01000003">
    <property type="protein sequence ID" value="RBO99880.1"/>
    <property type="molecule type" value="Genomic_DNA"/>
</dbReference>
<dbReference type="InterPro" id="IPR036388">
    <property type="entry name" value="WH-like_DNA-bd_sf"/>
</dbReference>
<dbReference type="Pfam" id="PF07702">
    <property type="entry name" value="UTRA"/>
    <property type="match status" value="1"/>
</dbReference>
<dbReference type="CDD" id="cd07377">
    <property type="entry name" value="WHTH_GntR"/>
    <property type="match status" value="1"/>
</dbReference>
<dbReference type="GO" id="GO:0003700">
    <property type="term" value="F:DNA-binding transcription factor activity"/>
    <property type="evidence" value="ECO:0007669"/>
    <property type="project" value="InterPro"/>
</dbReference>
<keyword evidence="2" id="KW-0805">Transcription regulation</keyword>
<comment type="caution">
    <text evidence="6">The sequence shown here is derived from an EMBL/GenBank/DDBJ whole genome shotgun (WGS) entry which is preliminary data.</text>
</comment>
<dbReference type="GO" id="GO:0045892">
    <property type="term" value="P:negative regulation of DNA-templated transcription"/>
    <property type="evidence" value="ECO:0007669"/>
    <property type="project" value="TreeGrafter"/>
</dbReference>
<dbReference type="OrthoDB" id="9815017at2"/>
<dbReference type="PANTHER" id="PTHR44846">
    <property type="entry name" value="MANNOSYL-D-GLYCERATE TRANSPORT/METABOLISM SYSTEM REPRESSOR MNGR-RELATED"/>
    <property type="match status" value="1"/>
</dbReference>
<sequence>MIDKQSPIPIYHQLEEKIKQLIETGELNPGDILPSEREYAEQFQISRMTVRQAINNLVNERFLYRIKGKGTFVMEHKMEQPLRELTSFTEDMKARGLQPSNRLIHFEILPASAELAEKLGIKEHGPVYEIKRIRLAEDIPMALERTYISANLVPGLTEDIVKDSLYAYVERVLQLKIKGGTQMIEASISNEEERGYLEIEEADPILLMQRISLLEDGRPFEVVKSSYRADRYKFIIDLQR</sequence>
<dbReference type="Gene3D" id="3.40.1410.10">
    <property type="entry name" value="Chorismate lyase-like"/>
    <property type="match status" value="1"/>
</dbReference>
<dbReference type="InterPro" id="IPR050679">
    <property type="entry name" value="Bact_HTH_transcr_reg"/>
</dbReference>
<name>A0A366EBU2_9BACI</name>
<dbReference type="InterPro" id="IPR000524">
    <property type="entry name" value="Tscrpt_reg_HTH_GntR"/>
</dbReference>
<keyword evidence="1" id="KW-0678">Repressor</keyword>
<dbReference type="SMART" id="SM00345">
    <property type="entry name" value="HTH_GNTR"/>
    <property type="match status" value="1"/>
</dbReference>
<dbReference type="PANTHER" id="PTHR44846:SF1">
    <property type="entry name" value="MANNOSYL-D-GLYCERATE TRANSPORT_METABOLISM SYSTEM REPRESSOR MNGR-RELATED"/>
    <property type="match status" value="1"/>
</dbReference>
<dbReference type="InterPro" id="IPR036390">
    <property type="entry name" value="WH_DNA-bd_sf"/>
</dbReference>
<evidence type="ECO:0000313" key="7">
    <source>
        <dbReference type="Proteomes" id="UP000252254"/>
    </source>
</evidence>
<dbReference type="FunFam" id="1.10.10.10:FF:000079">
    <property type="entry name" value="GntR family transcriptional regulator"/>
    <property type="match status" value="1"/>
</dbReference>
<evidence type="ECO:0000256" key="4">
    <source>
        <dbReference type="ARBA" id="ARBA00023163"/>
    </source>
</evidence>
<dbReference type="PROSITE" id="PS50949">
    <property type="entry name" value="HTH_GNTR"/>
    <property type="match status" value="1"/>
</dbReference>